<dbReference type="InterPro" id="IPR050091">
    <property type="entry name" value="PKS_NRPS_Biosynth_Enz"/>
</dbReference>
<dbReference type="InterPro" id="IPR029058">
    <property type="entry name" value="AB_hydrolase_fold"/>
</dbReference>
<dbReference type="InterPro" id="IPR036736">
    <property type="entry name" value="ACP-like_sf"/>
</dbReference>
<dbReference type="Gene3D" id="3.40.366.10">
    <property type="entry name" value="Malonyl-Coenzyme A Acyl Carrier Protein, domain 2"/>
    <property type="match status" value="1"/>
</dbReference>
<dbReference type="GO" id="GO:0006633">
    <property type="term" value="P:fatty acid biosynthetic process"/>
    <property type="evidence" value="ECO:0007669"/>
    <property type="project" value="InterPro"/>
</dbReference>
<dbReference type="GO" id="GO:0005886">
    <property type="term" value="C:plasma membrane"/>
    <property type="evidence" value="ECO:0007669"/>
    <property type="project" value="TreeGrafter"/>
</dbReference>
<keyword evidence="7" id="KW-0012">Acyltransferase</keyword>
<dbReference type="SMART" id="SM00827">
    <property type="entry name" value="PKS_AT"/>
    <property type="match status" value="1"/>
</dbReference>
<feature type="domain" description="Ketosynthase family 3 (KS3)" evidence="6">
    <location>
        <begin position="1"/>
        <end position="424"/>
    </location>
</feature>
<organism evidence="7 8">
    <name type="scientific">Cyanomargarita calcarea GSE-NOS-MK-12-04C</name>
    <dbReference type="NCBI Taxonomy" id="2839659"/>
    <lineage>
        <taxon>Bacteria</taxon>
        <taxon>Bacillati</taxon>
        <taxon>Cyanobacteriota</taxon>
        <taxon>Cyanophyceae</taxon>
        <taxon>Nostocales</taxon>
        <taxon>Cyanomargaritaceae</taxon>
        <taxon>Cyanomargarita</taxon>
    </lineage>
</organism>
<dbReference type="Pfam" id="PF22621">
    <property type="entry name" value="CurL-like_PKS_C"/>
    <property type="match status" value="1"/>
</dbReference>
<gene>
    <name evidence="7" type="ORF">KME60_23095</name>
</gene>
<reference evidence="7" key="1">
    <citation type="submission" date="2021-05" db="EMBL/GenBank/DDBJ databases">
        <authorList>
            <person name="Pietrasiak N."/>
            <person name="Ward R."/>
            <person name="Stajich J.E."/>
            <person name="Kurbessoian T."/>
        </authorList>
    </citation>
    <scope>NUCLEOTIDE SEQUENCE</scope>
    <source>
        <strain evidence="7">GSE-NOS-MK-12-04C</strain>
    </source>
</reference>
<dbReference type="Gene3D" id="1.10.1200.10">
    <property type="entry name" value="ACP-like"/>
    <property type="match status" value="1"/>
</dbReference>
<evidence type="ECO:0000256" key="1">
    <source>
        <dbReference type="ARBA" id="ARBA00022450"/>
    </source>
</evidence>
<evidence type="ECO:0000256" key="3">
    <source>
        <dbReference type="ARBA" id="ARBA00022679"/>
    </source>
</evidence>
<dbReference type="PROSITE" id="PS00606">
    <property type="entry name" value="KS3_1"/>
    <property type="match status" value="1"/>
</dbReference>
<dbReference type="Gene3D" id="3.40.50.1820">
    <property type="entry name" value="alpha/beta hydrolase"/>
    <property type="match status" value="1"/>
</dbReference>
<dbReference type="InterPro" id="IPR001227">
    <property type="entry name" value="Ac_transferase_dom_sf"/>
</dbReference>
<dbReference type="InterPro" id="IPR020806">
    <property type="entry name" value="PKS_PP-bd"/>
</dbReference>
<dbReference type="GO" id="GO:0031177">
    <property type="term" value="F:phosphopantetheine binding"/>
    <property type="evidence" value="ECO:0007669"/>
    <property type="project" value="InterPro"/>
</dbReference>
<name>A0A951QQS4_9CYAN</name>
<dbReference type="Gene3D" id="3.30.70.3290">
    <property type="match status" value="1"/>
</dbReference>
<dbReference type="InterPro" id="IPR020841">
    <property type="entry name" value="PKS_Beta-ketoAc_synthase_dom"/>
</dbReference>
<dbReference type="InterPro" id="IPR014043">
    <property type="entry name" value="Acyl_transferase_dom"/>
</dbReference>
<feature type="domain" description="Carrier" evidence="5">
    <location>
        <begin position="958"/>
        <end position="1035"/>
    </location>
</feature>
<dbReference type="Pfam" id="PF00975">
    <property type="entry name" value="Thioesterase"/>
    <property type="match status" value="1"/>
</dbReference>
<dbReference type="Pfam" id="PF02801">
    <property type="entry name" value="Ketoacyl-synt_C"/>
    <property type="match status" value="1"/>
</dbReference>
<evidence type="ECO:0000259" key="6">
    <source>
        <dbReference type="PROSITE" id="PS52004"/>
    </source>
</evidence>
<dbReference type="SUPFAM" id="SSF55048">
    <property type="entry name" value="Probable ACP-binding domain of malonyl-CoA ACP transacylase"/>
    <property type="match status" value="1"/>
</dbReference>
<comment type="caution">
    <text evidence="7">The sequence shown here is derived from an EMBL/GenBank/DDBJ whole genome shotgun (WGS) entry which is preliminary data.</text>
</comment>
<evidence type="ECO:0000313" key="8">
    <source>
        <dbReference type="Proteomes" id="UP000729701"/>
    </source>
</evidence>
<dbReference type="Gene3D" id="3.40.47.10">
    <property type="match status" value="1"/>
</dbReference>
<dbReference type="InterPro" id="IPR016036">
    <property type="entry name" value="Malonyl_transacylase_ACP-bd"/>
</dbReference>
<reference evidence="7" key="2">
    <citation type="journal article" date="2022" name="Microbiol. Resour. Announc.">
        <title>Metagenome Sequencing to Explore Phylogenomics of Terrestrial Cyanobacteria.</title>
        <authorList>
            <person name="Ward R.D."/>
            <person name="Stajich J.E."/>
            <person name="Johansen J.R."/>
            <person name="Huntemann M."/>
            <person name="Clum A."/>
            <person name="Foster B."/>
            <person name="Foster B."/>
            <person name="Roux S."/>
            <person name="Palaniappan K."/>
            <person name="Varghese N."/>
            <person name="Mukherjee S."/>
            <person name="Reddy T.B.K."/>
            <person name="Daum C."/>
            <person name="Copeland A."/>
            <person name="Chen I.A."/>
            <person name="Ivanova N.N."/>
            <person name="Kyrpides N.C."/>
            <person name="Shapiro N."/>
            <person name="Eloe-Fadrosh E.A."/>
            <person name="Pietrasiak N."/>
        </authorList>
    </citation>
    <scope>NUCLEOTIDE SEQUENCE</scope>
    <source>
        <strain evidence="7">GSE-NOS-MK-12-04C</strain>
    </source>
</reference>
<feature type="region of interest" description="Disordered" evidence="4">
    <location>
        <begin position="427"/>
        <end position="448"/>
    </location>
</feature>
<dbReference type="InterPro" id="IPR001031">
    <property type="entry name" value="Thioesterase"/>
</dbReference>
<dbReference type="Pfam" id="PF00109">
    <property type="entry name" value="ketoacyl-synt"/>
    <property type="match status" value="1"/>
</dbReference>
<dbReference type="FunFam" id="3.40.47.10:FF:000019">
    <property type="entry name" value="Polyketide synthase type I"/>
    <property type="match status" value="1"/>
</dbReference>
<dbReference type="PROSITE" id="PS52004">
    <property type="entry name" value="KS3_2"/>
    <property type="match status" value="1"/>
</dbReference>
<dbReference type="SMART" id="SM00823">
    <property type="entry name" value="PKS_PP"/>
    <property type="match status" value="1"/>
</dbReference>
<dbReference type="FunFam" id="3.40.366.10:FF:000002">
    <property type="entry name" value="Probable polyketide synthase 2"/>
    <property type="match status" value="1"/>
</dbReference>
<dbReference type="InterPro" id="IPR016035">
    <property type="entry name" value="Acyl_Trfase/lysoPLipase"/>
</dbReference>
<dbReference type="SMART" id="SM00825">
    <property type="entry name" value="PKS_KS"/>
    <property type="match status" value="1"/>
</dbReference>
<dbReference type="GO" id="GO:0004312">
    <property type="term" value="F:fatty acid synthase activity"/>
    <property type="evidence" value="ECO:0007669"/>
    <property type="project" value="TreeGrafter"/>
</dbReference>
<dbReference type="GO" id="GO:0004315">
    <property type="term" value="F:3-oxoacyl-[acyl-carrier-protein] synthase activity"/>
    <property type="evidence" value="ECO:0007669"/>
    <property type="project" value="InterPro"/>
</dbReference>
<protein>
    <submittedName>
        <fullName evidence="7">Acyltransferase domain-containing protein</fullName>
    </submittedName>
</protein>
<dbReference type="InterPro" id="IPR014031">
    <property type="entry name" value="Ketoacyl_synth_C"/>
</dbReference>
<dbReference type="InterPro" id="IPR018201">
    <property type="entry name" value="Ketoacyl_synth_AS"/>
</dbReference>
<dbReference type="PANTHER" id="PTHR43775">
    <property type="entry name" value="FATTY ACID SYNTHASE"/>
    <property type="match status" value="1"/>
</dbReference>
<evidence type="ECO:0000259" key="5">
    <source>
        <dbReference type="PROSITE" id="PS50075"/>
    </source>
</evidence>
<dbReference type="SUPFAM" id="SSF47336">
    <property type="entry name" value="ACP-like"/>
    <property type="match status" value="1"/>
</dbReference>
<dbReference type="SUPFAM" id="SSF53474">
    <property type="entry name" value="alpha/beta-Hydrolases"/>
    <property type="match status" value="1"/>
</dbReference>
<dbReference type="SUPFAM" id="SSF53901">
    <property type="entry name" value="Thiolase-like"/>
    <property type="match status" value="1"/>
</dbReference>
<dbReference type="EMBL" id="JAHHGZ010000028">
    <property type="protein sequence ID" value="MBW4670218.1"/>
    <property type="molecule type" value="Genomic_DNA"/>
</dbReference>
<dbReference type="GO" id="GO:0005737">
    <property type="term" value="C:cytoplasm"/>
    <property type="evidence" value="ECO:0007669"/>
    <property type="project" value="TreeGrafter"/>
</dbReference>
<dbReference type="InterPro" id="IPR009081">
    <property type="entry name" value="PP-bd_ACP"/>
</dbReference>
<evidence type="ECO:0000256" key="2">
    <source>
        <dbReference type="ARBA" id="ARBA00022553"/>
    </source>
</evidence>
<dbReference type="InterPro" id="IPR014030">
    <property type="entry name" value="Ketoacyl_synth_N"/>
</dbReference>
<proteinExistence type="predicted"/>
<accession>A0A951QQS4</accession>
<dbReference type="PROSITE" id="PS50075">
    <property type="entry name" value="CARRIER"/>
    <property type="match status" value="1"/>
</dbReference>
<dbReference type="Pfam" id="PF00550">
    <property type="entry name" value="PP-binding"/>
    <property type="match status" value="1"/>
</dbReference>
<dbReference type="SUPFAM" id="SSF52151">
    <property type="entry name" value="FabD/lysophospholipase-like"/>
    <property type="match status" value="1"/>
</dbReference>
<keyword evidence="2" id="KW-0597">Phosphoprotein</keyword>
<keyword evidence="3" id="KW-0808">Transferase</keyword>
<dbReference type="GO" id="GO:0071770">
    <property type="term" value="P:DIM/DIP cell wall layer assembly"/>
    <property type="evidence" value="ECO:0007669"/>
    <property type="project" value="TreeGrafter"/>
</dbReference>
<evidence type="ECO:0000313" key="7">
    <source>
        <dbReference type="EMBL" id="MBW4670218.1"/>
    </source>
</evidence>
<dbReference type="Proteomes" id="UP000729701">
    <property type="component" value="Unassembled WGS sequence"/>
</dbReference>
<dbReference type="Pfam" id="PF00698">
    <property type="entry name" value="Acyl_transf_1"/>
    <property type="match status" value="1"/>
</dbReference>
<dbReference type="CDD" id="cd00833">
    <property type="entry name" value="PKS"/>
    <property type="match status" value="1"/>
</dbReference>
<sequence>MEPIAIIGMSCRFPGAKNPEKFWQMMSDGVDAITEIPPDRWDVDRFYDSKLAQGKMNTRWGGFLEQVDQFDPHFFGIAPREAMYIDPQQRLLLEVGWEALEDAGQVIEQLARSSTGVFVGISCNDYHQHCREGYSEINPYMATGNAFSIAANRLSYMFDLRGPSMAIDTACSSSLVAVHLACQSLRSGESNLVLAGGVNLLLSPELTIILSQAQMMSPDGRCKTFDASANGYVRGEGCGIVVLKRLSDAKRDKDKIIALIKGSAINQDGRSYGLTAPNGPSQEALIRQALGNAKVAASQIGYVEVHGTGTSLGDPIEAEALGTVLSEGRPPGNRCAVGSVKTNIGHLESAAGIAGLIKVALMLQHRKIPASLHFQKPNPYIPFDKLPLKVQQTLEPWSDNGEAALAGVSSFGFGGTNSHIILEEFSPLEARQGSGEPGSRGTNTESDSTRIAKLHPTKNGIDGDLNRKRHIGIPPAPLPLLLPLSARSPEALRSLAKKYQEFFANTTVSLEDICYTASIRRSHNDHRLSLVFHNRDELTKSLNGFLLFGAIPGLSSGHKQRNHHQKLVFVFSGQGPQWWAMGRELLSSERVFRATLEQCDALLAPLASWSLMEELTADESQSRLGETEIAQPAIFALQVALAALWRSWGVEPSAIVGHSLGEVAAAYVAGALSLQDAVRVVFHRGRLMQQGMGLGKMAAVPLSALEVEDLLASYAGRLSIAAINSPTSIVLSGEAAALEEVIQSLEERQIFSKFLPVNYAFHSPQMEPYQDEYMRSLQGINPQAASIPIISTITGKAQDGREFNSDYWRRSIREPVQFAAAIEQLGKTKHDLFIELSPHPVLAMNISQCLRASSGEGVVLPSLRRQEAEKFVMLHSLGSLYTLGYPIKWHKFYPKGGRCVSLPSYPWQRERYWVGKENVSVSVSSSFAVSSVNVTELELEFSITKAQFLAAQPQERQQLLESYLRALLAKVMGLSAAKVDLDVPLYSLGLDSLMAIELKKRIEKDLEVFIALEYFVGLNVAQFVQQLILLIEGKALPEPQEEVSQPNLWFSRKQPNPRACLRLFCFSYAGGGASIFNSWSKELPPEIEVCPIQLPGREERLGESPFTRLAPLIQTLVPLISPYLDISFAFFGHSLGALISFELARELRRQNLPSPIHLFVSASRAPHILDLDLPIHRLPDSKFLESLRRLNGTPEEVLQNPEVMQLFLPALRADFAILETYFYATEERLNCPISAFGGIKDNIVSQTELAAWCDQTDGDFRVAMFPGDHFFLHANRQQLLQAIAQEIQKPVLK</sequence>
<evidence type="ECO:0000256" key="4">
    <source>
        <dbReference type="SAM" id="MobiDB-lite"/>
    </source>
</evidence>
<keyword evidence="1" id="KW-0596">Phosphopantetheine</keyword>
<dbReference type="InterPro" id="IPR016039">
    <property type="entry name" value="Thiolase-like"/>
</dbReference>
<dbReference type="PANTHER" id="PTHR43775:SF37">
    <property type="entry name" value="SI:DKEY-61P9.11"/>
    <property type="match status" value="1"/>
</dbReference>